<comment type="caution">
    <text evidence="2">The sequence shown here is derived from an EMBL/GenBank/DDBJ whole genome shotgun (WGS) entry which is preliminary data.</text>
</comment>
<reference evidence="2 3" key="1">
    <citation type="submission" date="2016-10" db="EMBL/GenBank/DDBJ databases">
        <title>Systematic genetic and metabolomic analysis of Xenorhabdus and Photorhabdus spp., highlights the requirements for a dual symbiotic and pathogenic life style.</title>
        <authorList>
            <person name="Tobias N.J."/>
            <person name="Wolff H."/>
            <person name="Djahanschiri B."/>
            <person name="Pidot S.J."/>
            <person name="Stinear T.P."/>
            <person name="Ebersberger I."/>
            <person name="Bode H.B."/>
        </authorList>
    </citation>
    <scope>NUCLEOTIDE SEQUENCE [LARGE SCALE GENOMIC DNA]</scope>
    <source>
        <strain evidence="2 3">DSM 22392</strain>
    </source>
</reference>
<dbReference type="Proteomes" id="UP000194350">
    <property type="component" value="Unassembled WGS sequence"/>
</dbReference>
<evidence type="ECO:0000313" key="3">
    <source>
        <dbReference type="Proteomes" id="UP000194350"/>
    </source>
</evidence>
<feature type="transmembrane region" description="Helical" evidence="1">
    <location>
        <begin position="37"/>
        <end position="53"/>
    </location>
</feature>
<keyword evidence="1" id="KW-0812">Transmembrane</keyword>
<dbReference type="AlphaFoldDB" id="A0A1Y2S9Y2"/>
<keyword evidence="3" id="KW-1185">Reference proteome</keyword>
<organism evidence="2 3">
    <name type="scientific">Xenorhabdus vietnamensis</name>
    <dbReference type="NCBI Taxonomy" id="351656"/>
    <lineage>
        <taxon>Bacteria</taxon>
        <taxon>Pseudomonadati</taxon>
        <taxon>Pseudomonadota</taxon>
        <taxon>Gammaproteobacteria</taxon>
        <taxon>Enterobacterales</taxon>
        <taxon>Morganellaceae</taxon>
        <taxon>Xenorhabdus</taxon>
    </lineage>
</organism>
<keyword evidence="1" id="KW-0472">Membrane</keyword>
<dbReference type="EMBL" id="MUBJ01000015">
    <property type="protein sequence ID" value="OTA15483.1"/>
    <property type="molecule type" value="Genomic_DNA"/>
</dbReference>
<proteinExistence type="predicted"/>
<gene>
    <name evidence="2" type="ORF">Xvie_02767</name>
</gene>
<evidence type="ECO:0000256" key="1">
    <source>
        <dbReference type="SAM" id="Phobius"/>
    </source>
</evidence>
<feature type="transmembrane region" description="Helical" evidence="1">
    <location>
        <begin position="6"/>
        <end position="30"/>
    </location>
</feature>
<sequence length="94" mass="11192">MDILAGFFLTIFEIFYKIIKYTLKFLAWIFKISVKNITISLLSISILFLIIFSAVMTRFLLNILLLSILVCFIYKFRGRIKNYLNKKGIMDYFK</sequence>
<evidence type="ECO:0000313" key="2">
    <source>
        <dbReference type="EMBL" id="OTA15483.1"/>
    </source>
</evidence>
<keyword evidence="1" id="KW-1133">Transmembrane helix</keyword>
<feature type="transmembrane region" description="Helical" evidence="1">
    <location>
        <begin position="59"/>
        <end position="76"/>
    </location>
</feature>
<accession>A0A1Y2S9Y2</accession>
<name>A0A1Y2S9Y2_9GAMM</name>
<protein>
    <submittedName>
        <fullName evidence="2">Uncharacterized protein</fullName>
    </submittedName>
</protein>